<dbReference type="PROSITE" id="PS50057">
    <property type="entry name" value="FERM_3"/>
    <property type="match status" value="1"/>
</dbReference>
<comment type="caution">
    <text evidence="2">The sequence shown here is derived from an EMBL/GenBank/DDBJ whole genome shotgun (WGS) entry which is preliminary data.</text>
</comment>
<organism evidence="2 3">
    <name type="scientific">Caenorhabditis nigoni</name>
    <dbReference type="NCBI Taxonomy" id="1611254"/>
    <lineage>
        <taxon>Eukaryota</taxon>
        <taxon>Metazoa</taxon>
        <taxon>Ecdysozoa</taxon>
        <taxon>Nematoda</taxon>
        <taxon>Chromadorea</taxon>
        <taxon>Rhabditida</taxon>
        <taxon>Rhabditina</taxon>
        <taxon>Rhabditomorpha</taxon>
        <taxon>Rhabditoidea</taxon>
        <taxon>Rhabditidae</taxon>
        <taxon>Peloderinae</taxon>
        <taxon>Caenorhabditis</taxon>
    </lineage>
</organism>
<name>A0A2G5VGQ4_9PELO</name>
<evidence type="ECO:0000313" key="3">
    <source>
        <dbReference type="Proteomes" id="UP000230233"/>
    </source>
</evidence>
<dbReference type="Gene3D" id="3.10.20.90">
    <property type="entry name" value="Phosphatidylinositol 3-kinase Catalytic Subunit, Chain A, domain 1"/>
    <property type="match status" value="1"/>
</dbReference>
<gene>
    <name evidence="2" type="primary">Cnig_chr_I.g1639</name>
    <name evidence="2" type="ORF">B9Z55_001639</name>
</gene>
<reference evidence="3" key="1">
    <citation type="submission" date="2017-10" db="EMBL/GenBank/DDBJ databases">
        <title>Rapid genome shrinkage in a self-fertile nematode reveals novel sperm competition proteins.</title>
        <authorList>
            <person name="Yin D."/>
            <person name="Schwarz E.M."/>
            <person name="Thomas C.G."/>
            <person name="Felde R.L."/>
            <person name="Korf I.F."/>
            <person name="Cutter A.D."/>
            <person name="Schartner C.M."/>
            <person name="Ralston E.J."/>
            <person name="Meyer B.J."/>
            <person name="Haag E.S."/>
        </authorList>
    </citation>
    <scope>NUCLEOTIDE SEQUENCE [LARGE SCALE GENOMIC DNA]</scope>
    <source>
        <strain evidence="3">JU1422</strain>
    </source>
</reference>
<accession>A0A2G5VGQ4</accession>
<dbReference type="InterPro" id="IPR000299">
    <property type="entry name" value="FERM_domain"/>
</dbReference>
<dbReference type="InterPro" id="IPR029071">
    <property type="entry name" value="Ubiquitin-like_domsf"/>
</dbReference>
<dbReference type="AlphaFoldDB" id="A0A2G5VGQ4"/>
<keyword evidence="3" id="KW-1185">Reference proteome</keyword>
<evidence type="ECO:0000259" key="1">
    <source>
        <dbReference type="PROSITE" id="PS50057"/>
    </source>
</evidence>
<dbReference type="EMBL" id="PDUG01000001">
    <property type="protein sequence ID" value="PIC50927.1"/>
    <property type="molecule type" value="Genomic_DNA"/>
</dbReference>
<proteinExistence type="predicted"/>
<protein>
    <recommendedName>
        <fullName evidence="1">FERM domain-containing protein</fullName>
    </recommendedName>
</protein>
<evidence type="ECO:0000313" key="2">
    <source>
        <dbReference type="EMBL" id="PIC50927.1"/>
    </source>
</evidence>
<sequence length="93" mass="10033">MEGLARVFLIGGASKAVRYDEQTTIERVIHVVARGIGISQVAVAHFALRLVTGPSPQTAGSGDSLWLHPLLRIAQLPHIYAKHLPIGVCDEIK</sequence>
<dbReference type="SUPFAM" id="SSF54236">
    <property type="entry name" value="Ubiquitin-like"/>
    <property type="match status" value="1"/>
</dbReference>
<dbReference type="OrthoDB" id="5876422at2759"/>
<feature type="domain" description="FERM" evidence="1">
    <location>
        <begin position="3"/>
        <end position="93"/>
    </location>
</feature>
<dbReference type="STRING" id="1611254.A0A2G5VGQ4"/>
<dbReference type="Proteomes" id="UP000230233">
    <property type="component" value="Chromosome I"/>
</dbReference>